<dbReference type="AlphaFoldDB" id="A0A024EFE5"/>
<dbReference type="Proteomes" id="UP000026913">
    <property type="component" value="Chromosome"/>
</dbReference>
<name>A0A024EFE5_9PSED</name>
<sequence>MIQRTAHYREHVPRFLPLCVRRLCYSSRPHFYPLCVARPP</sequence>
<organism evidence="1 2">
    <name type="scientific">Pseudomonas mandelii JR-1</name>
    <dbReference type="NCBI Taxonomy" id="1147786"/>
    <lineage>
        <taxon>Bacteria</taxon>
        <taxon>Pseudomonadati</taxon>
        <taxon>Pseudomonadota</taxon>
        <taxon>Gammaproteobacteria</taxon>
        <taxon>Pseudomonadales</taxon>
        <taxon>Pseudomonadaceae</taxon>
        <taxon>Pseudomonas</taxon>
    </lineage>
</organism>
<protein>
    <submittedName>
        <fullName evidence="1">Uncharacterized protein</fullName>
    </submittedName>
</protein>
<gene>
    <name evidence="1" type="ORF">OU5_4232</name>
</gene>
<evidence type="ECO:0000313" key="2">
    <source>
        <dbReference type="Proteomes" id="UP000026913"/>
    </source>
</evidence>
<proteinExistence type="predicted"/>
<dbReference type="KEGG" id="pman:OU5_4232"/>
<reference evidence="1 2" key="1">
    <citation type="journal article" date="2012" name="J. Bacteriol.">
        <title>Genome sequence of cold-adapted Pseudomonas mandelii strain JR-1.</title>
        <authorList>
            <person name="Jang S.H."/>
            <person name="Kim J."/>
            <person name="Kim J."/>
            <person name="Hong S."/>
            <person name="Lee C."/>
        </authorList>
    </citation>
    <scope>NUCLEOTIDE SEQUENCE [LARGE SCALE GENOMIC DNA]</scope>
    <source>
        <strain evidence="1 2">JR-1</strain>
    </source>
</reference>
<dbReference type="HOGENOM" id="CLU_3295194_0_0_6"/>
<evidence type="ECO:0000313" key="1">
    <source>
        <dbReference type="EMBL" id="AHZ71311.1"/>
    </source>
</evidence>
<dbReference type="EMBL" id="CP005960">
    <property type="protein sequence ID" value="AHZ71311.1"/>
    <property type="molecule type" value="Genomic_DNA"/>
</dbReference>
<accession>A0A024EFE5</accession>